<dbReference type="GO" id="GO:0005634">
    <property type="term" value="C:nucleus"/>
    <property type="evidence" value="ECO:0007669"/>
    <property type="project" value="TreeGrafter"/>
</dbReference>
<dbReference type="CDD" id="cd20557">
    <property type="entry name" value="CYCLIN_ScPCL1-like"/>
    <property type="match status" value="1"/>
</dbReference>
<dbReference type="EMBL" id="MBFT01000521">
    <property type="protein sequence ID" value="PVU89802.1"/>
    <property type="molecule type" value="Genomic_DNA"/>
</dbReference>
<evidence type="ECO:0000313" key="3">
    <source>
        <dbReference type="Proteomes" id="UP000245699"/>
    </source>
</evidence>
<accession>A0A2T9YBT1</accession>
<dbReference type="SUPFAM" id="SSF47954">
    <property type="entry name" value="Cyclin-like"/>
    <property type="match status" value="1"/>
</dbReference>
<gene>
    <name evidence="2" type="ORF">BB559_004939</name>
</gene>
<dbReference type="InterPro" id="IPR013922">
    <property type="entry name" value="Cyclin_PHO80-like"/>
</dbReference>
<reference evidence="2 3" key="1">
    <citation type="journal article" date="2018" name="MBio">
        <title>Comparative Genomics Reveals the Core Gene Toolbox for the Fungus-Insect Symbiosis.</title>
        <authorList>
            <person name="Wang Y."/>
            <person name="Stata M."/>
            <person name="Wang W."/>
            <person name="Stajich J.E."/>
            <person name="White M.M."/>
            <person name="Moncalvo J.M."/>
        </authorList>
    </citation>
    <scope>NUCLEOTIDE SEQUENCE [LARGE SCALE GENOMIC DNA]</scope>
    <source>
        <strain evidence="2 3">AUS-77-4</strain>
    </source>
</reference>
<dbReference type="InterPro" id="IPR036915">
    <property type="entry name" value="Cyclin-like_sf"/>
</dbReference>
<dbReference type="PANTHER" id="PTHR15615">
    <property type="match status" value="1"/>
</dbReference>
<protein>
    <recommendedName>
        <fullName evidence="1">Cyclin N-terminal domain-containing protein</fullName>
    </recommendedName>
</protein>
<dbReference type="GO" id="GO:0019901">
    <property type="term" value="F:protein kinase binding"/>
    <property type="evidence" value="ECO:0007669"/>
    <property type="project" value="InterPro"/>
</dbReference>
<dbReference type="Gene3D" id="1.10.472.10">
    <property type="entry name" value="Cyclin-like"/>
    <property type="match status" value="1"/>
</dbReference>
<dbReference type="STRING" id="61424.A0A2T9YBT1"/>
<organism evidence="2 3">
    <name type="scientific">Furculomyces boomerangus</name>
    <dbReference type="NCBI Taxonomy" id="61424"/>
    <lineage>
        <taxon>Eukaryota</taxon>
        <taxon>Fungi</taxon>
        <taxon>Fungi incertae sedis</taxon>
        <taxon>Zoopagomycota</taxon>
        <taxon>Kickxellomycotina</taxon>
        <taxon>Harpellomycetes</taxon>
        <taxon>Harpellales</taxon>
        <taxon>Harpellaceae</taxon>
        <taxon>Furculomyces</taxon>
    </lineage>
</organism>
<evidence type="ECO:0000259" key="1">
    <source>
        <dbReference type="Pfam" id="PF00134"/>
    </source>
</evidence>
<dbReference type="OrthoDB" id="10250320at2759"/>
<proteinExistence type="predicted"/>
<dbReference type="Proteomes" id="UP000245699">
    <property type="component" value="Unassembled WGS sequence"/>
</dbReference>
<evidence type="ECO:0000313" key="2">
    <source>
        <dbReference type="EMBL" id="PVU89802.1"/>
    </source>
</evidence>
<name>A0A2T9YBT1_9FUNG</name>
<sequence length="445" mass="51077">MEYSKNRNHIEQINRTDYINNRVIENISSKPQLVKMYNRDTNANNSNFQYLQNESISKKGAYLKCDYENSQKTNGLYYNTKPSTVSIEEKTLNNQYLDANLNYIHNKTHIYFENPSNSKIVNKSGGSDSSDTYIENYTNNKNIFSKKTDISYRDEFHNQIPQSGNKSTVYNYSCREDSSATICPIPNSTSTTNSLNRGNPTKVFYNSSKINKNTLSLLNQRVDRNIIRTVALHTATIIHCPKGPAVLENDGFFKINRKDKSKMMVNDDNICNSGLVSLETFITWLVEKSKVNMGTLVCSLIYLNKLKHYLPKGSQGQECTLHRIFLASLILAGKYLNDSSPKNKYWARYSRIFSLSEVNLMEKQFLDFLKFDLKINTENLNEISTVFYKTEPQSWLSNINTNSMNVSANSVHGEGSLNKKNSTSTLDKLALRAMRFSKLTLRFRQ</sequence>
<dbReference type="GO" id="GO:0016538">
    <property type="term" value="F:cyclin-dependent protein serine/threonine kinase regulator activity"/>
    <property type="evidence" value="ECO:0007669"/>
    <property type="project" value="TreeGrafter"/>
</dbReference>
<dbReference type="Pfam" id="PF00134">
    <property type="entry name" value="Cyclin_N"/>
    <property type="match status" value="1"/>
</dbReference>
<comment type="caution">
    <text evidence="2">The sequence shown here is derived from an EMBL/GenBank/DDBJ whole genome shotgun (WGS) entry which is preliminary data.</text>
</comment>
<dbReference type="AlphaFoldDB" id="A0A2T9YBT1"/>
<dbReference type="InterPro" id="IPR006671">
    <property type="entry name" value="Cyclin_N"/>
</dbReference>
<keyword evidence="3" id="KW-1185">Reference proteome</keyword>
<feature type="domain" description="Cyclin N-terminal" evidence="1">
    <location>
        <begin position="261"/>
        <end position="373"/>
    </location>
</feature>
<dbReference type="PANTHER" id="PTHR15615:SF10">
    <property type="entry name" value="PHO85 CYCLIN-2-RELATED"/>
    <property type="match status" value="1"/>
</dbReference>
<dbReference type="GO" id="GO:0000307">
    <property type="term" value="C:cyclin-dependent protein kinase holoenzyme complex"/>
    <property type="evidence" value="ECO:0007669"/>
    <property type="project" value="TreeGrafter"/>
</dbReference>